<dbReference type="EMBL" id="JBEAFC010000005">
    <property type="protein sequence ID" value="KAL1556601.1"/>
    <property type="molecule type" value="Genomic_DNA"/>
</dbReference>
<feature type="domain" description="J" evidence="3">
    <location>
        <begin position="473"/>
        <end position="537"/>
    </location>
</feature>
<organism evidence="4 5">
    <name type="scientific">Salvia divinorum</name>
    <name type="common">Maria pastora</name>
    <name type="synonym">Diviner's sage</name>
    <dbReference type="NCBI Taxonomy" id="28513"/>
    <lineage>
        <taxon>Eukaryota</taxon>
        <taxon>Viridiplantae</taxon>
        <taxon>Streptophyta</taxon>
        <taxon>Embryophyta</taxon>
        <taxon>Tracheophyta</taxon>
        <taxon>Spermatophyta</taxon>
        <taxon>Magnoliopsida</taxon>
        <taxon>eudicotyledons</taxon>
        <taxon>Gunneridae</taxon>
        <taxon>Pentapetalae</taxon>
        <taxon>asterids</taxon>
        <taxon>lamiids</taxon>
        <taxon>Lamiales</taxon>
        <taxon>Lamiaceae</taxon>
        <taxon>Nepetoideae</taxon>
        <taxon>Mentheae</taxon>
        <taxon>Salviinae</taxon>
        <taxon>Salvia</taxon>
        <taxon>Salvia subgen. Calosphace</taxon>
    </lineage>
</organism>
<dbReference type="Proteomes" id="UP001567538">
    <property type="component" value="Unassembled WGS sequence"/>
</dbReference>
<evidence type="ECO:0000256" key="1">
    <source>
        <dbReference type="SAM" id="Coils"/>
    </source>
</evidence>
<comment type="caution">
    <text evidence="4">The sequence shown here is derived from an EMBL/GenBank/DDBJ whole genome shotgun (WGS) entry which is preliminary data.</text>
</comment>
<dbReference type="InterPro" id="IPR036869">
    <property type="entry name" value="J_dom_sf"/>
</dbReference>
<dbReference type="SUPFAM" id="SSF46565">
    <property type="entry name" value="Chaperone J-domain"/>
    <property type="match status" value="1"/>
</dbReference>
<keyword evidence="1" id="KW-0175">Coiled coil</keyword>
<dbReference type="AlphaFoldDB" id="A0ABD1HNM0"/>
<feature type="region of interest" description="Disordered" evidence="2">
    <location>
        <begin position="304"/>
        <end position="326"/>
    </location>
</feature>
<feature type="compositionally biased region" description="Basic residues" evidence="2">
    <location>
        <begin position="8"/>
        <end position="20"/>
    </location>
</feature>
<evidence type="ECO:0000259" key="3">
    <source>
        <dbReference type="PROSITE" id="PS50076"/>
    </source>
</evidence>
<gene>
    <name evidence="4" type="ORF">AAHA92_12199</name>
</gene>
<dbReference type="InterPro" id="IPR001623">
    <property type="entry name" value="DnaJ_domain"/>
</dbReference>
<feature type="region of interest" description="Disordered" evidence="2">
    <location>
        <begin position="1"/>
        <end position="20"/>
    </location>
</feature>
<reference evidence="4 5" key="1">
    <citation type="submission" date="2024-06" db="EMBL/GenBank/DDBJ databases">
        <title>A chromosome level genome sequence of Diviner's sage (Salvia divinorum).</title>
        <authorList>
            <person name="Ford S.A."/>
            <person name="Ro D.-K."/>
            <person name="Ness R.W."/>
            <person name="Phillips M.A."/>
        </authorList>
    </citation>
    <scope>NUCLEOTIDE SEQUENCE [LARGE SCALE GENOMIC DNA]</scope>
    <source>
        <strain evidence="4">SAF-2024a</strain>
        <tissue evidence="4">Leaf</tissue>
    </source>
</reference>
<feature type="coiled-coil region" evidence="1">
    <location>
        <begin position="388"/>
        <end position="436"/>
    </location>
</feature>
<accession>A0ABD1HNM0</accession>
<keyword evidence="5" id="KW-1185">Reference proteome</keyword>
<protein>
    <recommendedName>
        <fullName evidence="3">J domain-containing protein</fullName>
    </recommendedName>
</protein>
<dbReference type="PANTHER" id="PTHR36335">
    <property type="entry name" value="CHAPERONE DNAJ-DOMAIN SUPERFAMILY PROTEIN"/>
    <property type="match status" value="1"/>
</dbReference>
<sequence>MSGIYIGRSHRRPHSGKKTLRRCRKNEEADKVILIDVDSEICDNVVIIDIPESLPKRNKESGMLKKDEKWSFRNVINIDDDETPDSRYHFGANNVCFSASTSLSRESILIAEDFADYTYSSDEDCQFVRDSETPVRLSKCKRTYSGKSSTSNHYGLDIDSECDSDLSVDDYDLPVNDFPDCEVVEDFSGKFQELWEKAVSRRRKDIHNVHSGIRGHDSTTSCINKDLQNAESNVATRHHCEASFLHTTGKSDSRNGGSSPVRTEKDFGFTHFSDNAVNDQEYCTQGKSKSQAKCRPSILNSDCEAGNSSTRIERRKDPASSNFSFQEEPSKIFNNPISTAEDKVNSEEENEDSQLHTSIVCTLPPEEACLISEREKLKETDEYKRAMEEEWASRQQALQIQAEEAQRERRLRKRRKAEILRMLDMERRQKQRLEEMRSIKKKDEENMNLKDTIRAEVRIQLKKMEVGCQNMSSLLHLLGIMVGSWPNPSPQEVQAAYKKALLTFHPDRASRSDIRKLVEAEEKFKLINRMKEKFPLL</sequence>
<name>A0ABD1HNM0_SALDI</name>
<dbReference type="PROSITE" id="PS50076">
    <property type="entry name" value="DNAJ_2"/>
    <property type="match status" value="1"/>
</dbReference>
<evidence type="ECO:0000313" key="5">
    <source>
        <dbReference type="Proteomes" id="UP001567538"/>
    </source>
</evidence>
<evidence type="ECO:0000313" key="4">
    <source>
        <dbReference type="EMBL" id="KAL1556601.1"/>
    </source>
</evidence>
<evidence type="ECO:0000256" key="2">
    <source>
        <dbReference type="SAM" id="MobiDB-lite"/>
    </source>
</evidence>
<dbReference type="Gene3D" id="1.10.287.110">
    <property type="entry name" value="DnaJ domain"/>
    <property type="match status" value="1"/>
</dbReference>
<dbReference type="CDD" id="cd06257">
    <property type="entry name" value="DnaJ"/>
    <property type="match status" value="1"/>
</dbReference>
<proteinExistence type="predicted"/>
<dbReference type="PANTHER" id="PTHR36335:SF1">
    <property type="entry name" value="CHAPERONE DNAJ-DOMAIN SUPERFAMILY PROTEIN"/>
    <property type="match status" value="1"/>
</dbReference>